<protein>
    <recommendedName>
        <fullName evidence="1">CYTH domain-containing protein</fullName>
    </recommendedName>
</protein>
<dbReference type="InterPro" id="IPR008173">
    <property type="entry name" value="Adenylyl_cyclase_CyaB"/>
</dbReference>
<evidence type="ECO:0000313" key="2">
    <source>
        <dbReference type="EMBL" id="CAH3014910.1"/>
    </source>
</evidence>
<gene>
    <name evidence="2" type="ORF">PEVE_00008792</name>
</gene>
<comment type="caution">
    <text evidence="2">The sequence shown here is derived from an EMBL/GenBank/DDBJ whole genome shotgun (WGS) entry which is preliminary data.</text>
</comment>
<evidence type="ECO:0000259" key="1">
    <source>
        <dbReference type="PROSITE" id="PS51707"/>
    </source>
</evidence>
<dbReference type="InterPro" id="IPR023577">
    <property type="entry name" value="CYTH_domain"/>
</dbReference>
<dbReference type="CDD" id="cd07890">
    <property type="entry name" value="CYTH-like_AC_IV-like"/>
    <property type="match status" value="1"/>
</dbReference>
<dbReference type="InterPro" id="IPR033469">
    <property type="entry name" value="CYTH-like_dom_sf"/>
</dbReference>
<dbReference type="Proteomes" id="UP001159427">
    <property type="component" value="Unassembled WGS sequence"/>
</dbReference>
<proteinExistence type="predicted"/>
<dbReference type="PANTHER" id="PTHR21028:SF2">
    <property type="entry name" value="CYTH DOMAIN-CONTAINING PROTEIN"/>
    <property type="match status" value="1"/>
</dbReference>
<accession>A0ABN8LCW1</accession>
<dbReference type="PANTHER" id="PTHR21028">
    <property type="entry name" value="SI:CH211-156B7.4"/>
    <property type="match status" value="1"/>
</dbReference>
<dbReference type="Pfam" id="PF01928">
    <property type="entry name" value="CYTH"/>
    <property type="match status" value="1"/>
</dbReference>
<dbReference type="SUPFAM" id="SSF55154">
    <property type="entry name" value="CYTH-like phosphatases"/>
    <property type="match status" value="1"/>
</dbReference>
<dbReference type="EMBL" id="CALNXI010000016">
    <property type="protein sequence ID" value="CAH3014910.1"/>
    <property type="molecule type" value="Genomic_DNA"/>
</dbReference>
<name>A0ABN8LCW1_9CNID</name>
<feature type="domain" description="CYTH" evidence="1">
    <location>
        <begin position="2"/>
        <end position="169"/>
    </location>
</feature>
<dbReference type="SMART" id="SM01118">
    <property type="entry name" value="CYTH"/>
    <property type="match status" value="1"/>
</dbReference>
<sequence length="172" mass="19521">MPSNVEIKAKVTDFETFKKKAKELSGSEGEVIEQKDIFFNVPQGRLKLRFLQNKPSQLIYYERDDKSGPKMSDYFITTTNEPEDLANVLLQALGEKGIVKKKRLLHLVGQTRIHCDEVEGLGHFMELEVVMKENQSALEGEEIAKDLMFKLGVEDKDLIKGAYIDLLSSKDA</sequence>
<organism evidence="2 3">
    <name type="scientific">Porites evermanni</name>
    <dbReference type="NCBI Taxonomy" id="104178"/>
    <lineage>
        <taxon>Eukaryota</taxon>
        <taxon>Metazoa</taxon>
        <taxon>Cnidaria</taxon>
        <taxon>Anthozoa</taxon>
        <taxon>Hexacorallia</taxon>
        <taxon>Scleractinia</taxon>
        <taxon>Fungiina</taxon>
        <taxon>Poritidae</taxon>
        <taxon>Porites</taxon>
    </lineage>
</organism>
<dbReference type="Gene3D" id="2.40.320.10">
    <property type="entry name" value="Hypothetical Protein Pfu-838710-001"/>
    <property type="match status" value="1"/>
</dbReference>
<reference evidence="2 3" key="1">
    <citation type="submission" date="2022-05" db="EMBL/GenBank/DDBJ databases">
        <authorList>
            <consortium name="Genoscope - CEA"/>
            <person name="William W."/>
        </authorList>
    </citation>
    <scope>NUCLEOTIDE SEQUENCE [LARGE SCALE GENOMIC DNA]</scope>
</reference>
<evidence type="ECO:0000313" key="3">
    <source>
        <dbReference type="Proteomes" id="UP001159427"/>
    </source>
</evidence>
<dbReference type="PROSITE" id="PS51707">
    <property type="entry name" value="CYTH"/>
    <property type="match status" value="1"/>
</dbReference>
<keyword evidence="3" id="KW-1185">Reference proteome</keyword>